<dbReference type="WBParaSite" id="nRc.2.0.1.t13594-RA">
    <property type="protein sequence ID" value="nRc.2.0.1.t13594-RA"/>
    <property type="gene ID" value="nRc.2.0.1.g13594"/>
</dbReference>
<sequence length="73" mass="8237">MLDVGHLMLESCQRKPGNVTASIDVTQAYDAQMLKRSSVTDNEKWLEAKNGKENLQTTPTDMFCVHFVYQGDT</sequence>
<dbReference type="Proteomes" id="UP000887565">
    <property type="component" value="Unplaced"/>
</dbReference>
<accession>A0A915IIF4</accession>
<organism evidence="1 2">
    <name type="scientific">Romanomermis culicivorax</name>
    <name type="common">Nematode worm</name>
    <dbReference type="NCBI Taxonomy" id="13658"/>
    <lineage>
        <taxon>Eukaryota</taxon>
        <taxon>Metazoa</taxon>
        <taxon>Ecdysozoa</taxon>
        <taxon>Nematoda</taxon>
        <taxon>Enoplea</taxon>
        <taxon>Dorylaimia</taxon>
        <taxon>Mermithida</taxon>
        <taxon>Mermithoidea</taxon>
        <taxon>Mermithidae</taxon>
        <taxon>Romanomermis</taxon>
    </lineage>
</organism>
<protein>
    <submittedName>
        <fullName evidence="2">Uncharacterized protein</fullName>
    </submittedName>
</protein>
<evidence type="ECO:0000313" key="2">
    <source>
        <dbReference type="WBParaSite" id="nRc.2.0.1.t13594-RA"/>
    </source>
</evidence>
<proteinExistence type="predicted"/>
<name>A0A915IIF4_ROMCU</name>
<reference evidence="2" key="1">
    <citation type="submission" date="2022-11" db="UniProtKB">
        <authorList>
            <consortium name="WormBaseParasite"/>
        </authorList>
    </citation>
    <scope>IDENTIFICATION</scope>
</reference>
<evidence type="ECO:0000313" key="1">
    <source>
        <dbReference type="Proteomes" id="UP000887565"/>
    </source>
</evidence>
<dbReference type="AlphaFoldDB" id="A0A915IIF4"/>
<keyword evidence="1" id="KW-1185">Reference proteome</keyword>